<evidence type="ECO:0000256" key="3">
    <source>
        <dbReference type="ARBA" id="ARBA00004567"/>
    </source>
</evidence>
<dbReference type="InterPro" id="IPR001876">
    <property type="entry name" value="Znf_RanBP2"/>
</dbReference>
<comment type="caution">
    <text evidence="24">The sequence shown here is derived from an EMBL/GenBank/DDBJ whole genome shotgun (WGS) entry which is preliminary data.</text>
</comment>
<feature type="region of interest" description="Disordered" evidence="21">
    <location>
        <begin position="210"/>
        <end position="232"/>
    </location>
</feature>
<dbReference type="GO" id="GO:0005737">
    <property type="term" value="C:cytoplasm"/>
    <property type="evidence" value="ECO:0007669"/>
    <property type="project" value="TreeGrafter"/>
</dbReference>
<keyword evidence="4" id="KW-0813">Transport</keyword>
<feature type="region of interest" description="Disordered" evidence="21">
    <location>
        <begin position="632"/>
        <end position="664"/>
    </location>
</feature>
<keyword evidence="8" id="KW-0509">mRNA transport</keyword>
<dbReference type="OMA" id="TVMATSW"/>
<keyword evidence="9" id="KW-0862">Zinc</keyword>
<dbReference type="SUPFAM" id="SSF90209">
    <property type="entry name" value="Ran binding protein zinc finger-like"/>
    <property type="match status" value="2"/>
</dbReference>
<evidence type="ECO:0000256" key="5">
    <source>
        <dbReference type="ARBA" id="ARBA00022723"/>
    </source>
</evidence>
<dbReference type="InterPro" id="IPR036443">
    <property type="entry name" value="Znf_RanBP2_sf"/>
</dbReference>
<evidence type="ECO:0000256" key="9">
    <source>
        <dbReference type="ARBA" id="ARBA00022833"/>
    </source>
</evidence>
<feature type="compositionally biased region" description="Low complexity" evidence="21">
    <location>
        <begin position="377"/>
        <end position="403"/>
    </location>
</feature>
<dbReference type="InterPro" id="IPR045256">
    <property type="entry name" value="RanBP1_RanBD"/>
</dbReference>
<evidence type="ECO:0000256" key="4">
    <source>
        <dbReference type="ARBA" id="ARBA00022448"/>
    </source>
</evidence>
<evidence type="ECO:0000256" key="1">
    <source>
        <dbReference type="ARBA" id="ARBA00001947"/>
    </source>
</evidence>
<evidence type="ECO:0000256" key="8">
    <source>
        <dbReference type="ARBA" id="ARBA00022816"/>
    </source>
</evidence>
<evidence type="ECO:0000256" key="13">
    <source>
        <dbReference type="ARBA" id="ARBA00023132"/>
    </source>
</evidence>
<keyword evidence="10" id="KW-0653">Protein transport</keyword>
<dbReference type="InterPro" id="IPR011993">
    <property type="entry name" value="PH-like_dom_sf"/>
</dbReference>
<dbReference type="Pfam" id="PF00641">
    <property type="entry name" value="Zn_ribbon_RanBP"/>
    <property type="match status" value="2"/>
</dbReference>
<organism evidence="24 25">
    <name type="scientific">Haemaphysalis longicornis</name>
    <name type="common">Bush tick</name>
    <dbReference type="NCBI Taxonomy" id="44386"/>
    <lineage>
        <taxon>Eukaryota</taxon>
        <taxon>Metazoa</taxon>
        <taxon>Ecdysozoa</taxon>
        <taxon>Arthropoda</taxon>
        <taxon>Chelicerata</taxon>
        <taxon>Arachnida</taxon>
        <taxon>Acari</taxon>
        <taxon>Parasitiformes</taxon>
        <taxon>Ixodida</taxon>
        <taxon>Ixodoidea</taxon>
        <taxon>Ixodidae</taxon>
        <taxon>Haemaphysalinae</taxon>
        <taxon>Haemaphysalis</taxon>
    </lineage>
</organism>
<dbReference type="SMART" id="SM00160">
    <property type="entry name" value="RanBD"/>
    <property type="match status" value="2"/>
</dbReference>
<dbReference type="InterPro" id="IPR045255">
    <property type="entry name" value="RanBP1-like"/>
</dbReference>
<comment type="similarity">
    <text evidence="16">Belongs to the NUP153 family.</text>
</comment>
<evidence type="ECO:0000256" key="11">
    <source>
        <dbReference type="ARBA" id="ARBA00023010"/>
    </source>
</evidence>
<dbReference type="PROSITE" id="PS01358">
    <property type="entry name" value="ZF_RANBP2_1"/>
    <property type="match status" value="2"/>
</dbReference>
<comment type="subcellular location">
    <subcellularLocation>
        <location evidence="2">Nucleus membrane</location>
    </subcellularLocation>
    <subcellularLocation>
        <location evidence="3">Nucleus</location>
        <location evidence="3">Nuclear pore complex</location>
    </subcellularLocation>
</comment>
<dbReference type="GO" id="GO:0051028">
    <property type="term" value="P:mRNA transport"/>
    <property type="evidence" value="ECO:0007669"/>
    <property type="project" value="UniProtKB-KW"/>
</dbReference>
<reference evidence="24 25" key="1">
    <citation type="journal article" date="2020" name="Cell">
        <title>Large-Scale Comparative Analyses of Tick Genomes Elucidate Their Genetic Diversity and Vector Capacities.</title>
        <authorList>
            <consortium name="Tick Genome and Microbiome Consortium (TIGMIC)"/>
            <person name="Jia N."/>
            <person name="Wang J."/>
            <person name="Shi W."/>
            <person name="Du L."/>
            <person name="Sun Y."/>
            <person name="Zhan W."/>
            <person name="Jiang J.F."/>
            <person name="Wang Q."/>
            <person name="Zhang B."/>
            <person name="Ji P."/>
            <person name="Bell-Sakyi L."/>
            <person name="Cui X.M."/>
            <person name="Yuan T.T."/>
            <person name="Jiang B.G."/>
            <person name="Yang W.F."/>
            <person name="Lam T.T."/>
            <person name="Chang Q.C."/>
            <person name="Ding S.J."/>
            <person name="Wang X.J."/>
            <person name="Zhu J.G."/>
            <person name="Ruan X.D."/>
            <person name="Zhao L."/>
            <person name="Wei J.T."/>
            <person name="Ye R.Z."/>
            <person name="Que T.C."/>
            <person name="Du C.H."/>
            <person name="Zhou Y.H."/>
            <person name="Cheng J.X."/>
            <person name="Dai P.F."/>
            <person name="Guo W.B."/>
            <person name="Han X.H."/>
            <person name="Huang E.J."/>
            <person name="Li L.F."/>
            <person name="Wei W."/>
            <person name="Gao Y.C."/>
            <person name="Liu J.Z."/>
            <person name="Shao H.Z."/>
            <person name="Wang X."/>
            <person name="Wang C.C."/>
            <person name="Yang T.C."/>
            <person name="Huo Q.B."/>
            <person name="Li W."/>
            <person name="Chen H.Y."/>
            <person name="Chen S.E."/>
            <person name="Zhou L.G."/>
            <person name="Ni X.B."/>
            <person name="Tian J.H."/>
            <person name="Sheng Y."/>
            <person name="Liu T."/>
            <person name="Pan Y.S."/>
            <person name="Xia L.Y."/>
            <person name="Li J."/>
            <person name="Zhao F."/>
            <person name="Cao W.C."/>
        </authorList>
    </citation>
    <scope>NUCLEOTIDE SEQUENCE [LARGE SCALE GENOMIC DNA]</scope>
    <source>
        <strain evidence="24">HaeL-2018</strain>
    </source>
</reference>
<feature type="region of interest" description="Disordered" evidence="21">
    <location>
        <begin position="1170"/>
        <end position="1208"/>
    </location>
</feature>
<evidence type="ECO:0000256" key="16">
    <source>
        <dbReference type="ARBA" id="ARBA00060842"/>
    </source>
</evidence>
<feature type="domain" description="RanBD1" evidence="22">
    <location>
        <begin position="503"/>
        <end position="636"/>
    </location>
</feature>
<protein>
    <recommendedName>
        <fullName evidence="17">Nuclear pore complex protein Nup153</fullName>
    </recommendedName>
    <alternativeName>
        <fullName evidence="19">153 kDa nucleoporin</fullName>
    </alternativeName>
    <alternativeName>
        <fullName evidence="18">Nucleoporin Nup153</fullName>
    </alternativeName>
</protein>
<comment type="cofactor">
    <cofactor evidence="1">
        <name>Zn(2+)</name>
        <dbReference type="ChEBI" id="CHEBI:29105"/>
    </cofactor>
</comment>
<feature type="compositionally biased region" description="Low complexity" evidence="21">
    <location>
        <begin position="354"/>
        <end position="369"/>
    </location>
</feature>
<dbReference type="Gene3D" id="2.30.29.30">
    <property type="entry name" value="Pleckstrin-homology domain (PH domain)/Phosphotyrosine-binding domain (PTB)"/>
    <property type="match status" value="2"/>
</dbReference>
<dbReference type="EMBL" id="JABSTR010000005">
    <property type="protein sequence ID" value="KAH9370503.1"/>
    <property type="molecule type" value="Genomic_DNA"/>
</dbReference>
<dbReference type="GO" id="GO:0005643">
    <property type="term" value="C:nuclear pore"/>
    <property type="evidence" value="ECO:0007669"/>
    <property type="project" value="UniProtKB-SubCell"/>
</dbReference>
<dbReference type="SUPFAM" id="SSF50729">
    <property type="entry name" value="PH domain-like"/>
    <property type="match status" value="2"/>
</dbReference>
<evidence type="ECO:0000256" key="20">
    <source>
        <dbReference type="PROSITE-ProRule" id="PRU00322"/>
    </source>
</evidence>
<dbReference type="PANTHER" id="PTHR23138">
    <property type="entry name" value="RAN BINDING PROTEIN"/>
    <property type="match status" value="1"/>
</dbReference>
<feature type="compositionally biased region" description="Low complexity" evidence="21">
    <location>
        <begin position="213"/>
        <end position="223"/>
    </location>
</feature>
<dbReference type="PANTHER" id="PTHR23138:SF87">
    <property type="entry name" value="E3 SUMO-PROTEIN LIGASE RANBP2"/>
    <property type="match status" value="1"/>
</dbReference>
<keyword evidence="12" id="KW-0238">DNA-binding</keyword>
<evidence type="ECO:0000259" key="22">
    <source>
        <dbReference type="PROSITE" id="PS50196"/>
    </source>
</evidence>
<evidence type="ECO:0000256" key="10">
    <source>
        <dbReference type="ARBA" id="ARBA00022927"/>
    </source>
</evidence>
<evidence type="ECO:0000313" key="25">
    <source>
        <dbReference type="Proteomes" id="UP000821853"/>
    </source>
</evidence>
<evidence type="ECO:0000313" key="24">
    <source>
        <dbReference type="EMBL" id="KAH9370503.1"/>
    </source>
</evidence>
<feature type="domain" description="RanBP2-type" evidence="23">
    <location>
        <begin position="723"/>
        <end position="752"/>
    </location>
</feature>
<dbReference type="FunFam" id="4.10.1060.10:FF:000003">
    <property type="entry name" value="E3 SUMO-protein ligase RanBP2"/>
    <property type="match status" value="1"/>
</dbReference>
<dbReference type="Gene3D" id="4.10.1060.10">
    <property type="entry name" value="Zinc finger, RanBP2-type"/>
    <property type="match status" value="2"/>
</dbReference>
<dbReference type="PROSITE" id="PS50196">
    <property type="entry name" value="RANBD1"/>
    <property type="match status" value="2"/>
</dbReference>
<keyword evidence="15" id="KW-0539">Nucleus</keyword>
<dbReference type="FunFam" id="2.30.29.30:FF:000018">
    <property type="entry name" value="E3 SUMO-protein ligase RanBP2"/>
    <property type="match status" value="1"/>
</dbReference>
<keyword evidence="7 20" id="KW-0863">Zinc-finger</keyword>
<evidence type="ECO:0000256" key="14">
    <source>
        <dbReference type="ARBA" id="ARBA00023136"/>
    </source>
</evidence>
<feature type="compositionally biased region" description="Polar residues" evidence="21">
    <location>
        <begin position="454"/>
        <end position="463"/>
    </location>
</feature>
<dbReference type="SMART" id="SM00547">
    <property type="entry name" value="ZnF_RBZ"/>
    <property type="match status" value="2"/>
</dbReference>
<dbReference type="Pfam" id="PF00638">
    <property type="entry name" value="Ran_BP1"/>
    <property type="match status" value="2"/>
</dbReference>
<dbReference type="VEuPathDB" id="VectorBase:HLOH_057220"/>
<dbReference type="GO" id="GO:0005096">
    <property type="term" value="F:GTPase activator activity"/>
    <property type="evidence" value="ECO:0007669"/>
    <property type="project" value="TreeGrafter"/>
</dbReference>
<evidence type="ECO:0000256" key="19">
    <source>
        <dbReference type="ARBA" id="ARBA00079437"/>
    </source>
</evidence>
<name>A0A9J6G6G4_HAELO</name>
<gene>
    <name evidence="24" type="ORF">HPB48_020537</name>
</gene>
<feature type="compositionally biased region" description="Low complexity" evidence="21">
    <location>
        <begin position="993"/>
        <end position="1002"/>
    </location>
</feature>
<feature type="region of interest" description="Disordered" evidence="21">
    <location>
        <begin position="319"/>
        <end position="403"/>
    </location>
</feature>
<feature type="compositionally biased region" description="Low complexity" evidence="21">
    <location>
        <begin position="1188"/>
        <end position="1207"/>
    </location>
</feature>
<evidence type="ECO:0000256" key="12">
    <source>
        <dbReference type="ARBA" id="ARBA00023125"/>
    </source>
</evidence>
<feature type="domain" description="RanBD1" evidence="22">
    <location>
        <begin position="1034"/>
        <end position="1172"/>
    </location>
</feature>
<keyword evidence="14" id="KW-0472">Membrane</keyword>
<sequence length="1382" mass="143240">MSLHHGHASVFKKAVVTFARVLSSLPQTAPSVVRLLRSQLRGCQTLHHFGLRTQALCRVLPGTAALRGLTLRFIGYGMKGPIQVNLRLPASSPLPGLSSSSQPSSVRLSPAAAAATASAAGTGGGGSGSSSVVAELVELQLRSLSLHQELVMSQLRQMQDSTQAALRELKESQRLMAADLRHQQATMEQLAVSRSLTAAEKGTLRKKVEEVAARSASASASRPQRQREEPEYVDDYSTGYEGDYDQCTAYASYAPHLSYPLPPPPHLARHMPPPAPLPPQPFYSSQVAAAAAAVPTPGLCLTEGQALPQFTFDISQPPPAVPGVSGTSSPMASGDAGRLSAFSRLGGPKPPALAPAGAAVATSVGSATPATPPKPANAPHAFQIALPPSTGASAPPGSSLGGASPAVASPFTAAPPASAAAAAAPRAMTSAPQLHGLLTGTTPALASVAPEKQGTPTTASMGTRTAEASPAAVHTPSPLAPRRLQRVSTGSDDYVEEVEVEGNFTPLISLPEEVAVCTGEENEKVLASTWESKVLFEERAKLFRYVDKEWKERGIGVVKLLENEEGKVLKVCANHRIHAGMALTPMPKKDTAWIWDAQDFSDGEPHPEKFCIRFKTAETAAQFKDAFDQAVRKSQQAATPTAPAPSSATVTPTSTGPSVSASTFSVPKPTVAPSAFGTALATSVAPAVSFGSPLAASFVATSSPPTSLPHLPATGFGKMFHPKPGSWQCQTCYVSNDGNKLTCAACDTPKPGTEKPKMPSAETATSAGVVPQPVARQGVPTSGSFGGTATSAAAVQQPAAKPTVLSSSLFGGAATTPTPVTAFPQPGVPATSSPSVTQVAPAASVFKFGVTMPEQRQPTPFSSGFAASTPVPGKNVFGGFTFSSPPKVVEVPRETPEPVVPAAAVKEPAKPSPFAGFSFKSPAAPQKKDEATEAAAATQSFLAGARSEISKVNFAAPKFQMQATSPSVKPAPVATEAQVAPPASKTSLPTPPASRAAAARSPMVQPSPPAGGRQRGDSLRSPGEIPEDFVPSAEFEPVVALPELVEVKTGEEDEEVLFCERAKLYRFDSDSETKQWKERGIGQLKILRHRETQVCRVLMRRDQVLKLCANHRIVPEMKLARLASSDRTWSWFANDYSEGKQSQEGLAVRFKTQEQAALFKEVFERCRDAAQPVAKSPSEEEEEKGEDAGQQPEAAQQPPQEQAGGAASSVPLSQLNQFRPKPGSWNCDVCYVSNPADKMSCVACETRRPGAPAAEASLPPLKALEKFAAPVSGGGGFPIGSAPSTAAPAKFSFGFSSLQAGLGSPAAPAQASSAPGKATGFVFGSLHTSAAAAPPSTFTFGVAKTEATATTGPTTPTSSTGAVITSHCCVPAISTCPAGLIQ</sequence>
<dbReference type="FunFam" id="4.10.1060.10:FF:000001">
    <property type="entry name" value="Nuclear pore complex protein Nup153"/>
    <property type="match status" value="1"/>
</dbReference>
<dbReference type="GO" id="GO:0015031">
    <property type="term" value="P:protein transport"/>
    <property type="evidence" value="ECO:0007669"/>
    <property type="project" value="UniProtKB-KW"/>
</dbReference>
<keyword evidence="25" id="KW-1185">Reference proteome</keyword>
<dbReference type="GO" id="GO:0006913">
    <property type="term" value="P:nucleocytoplasmic transport"/>
    <property type="evidence" value="ECO:0007669"/>
    <property type="project" value="InterPro"/>
</dbReference>
<feature type="compositionally biased region" description="Low complexity" evidence="21">
    <location>
        <begin position="637"/>
        <end position="663"/>
    </location>
</feature>
<proteinExistence type="inferred from homology"/>
<evidence type="ECO:0000256" key="18">
    <source>
        <dbReference type="ARBA" id="ARBA00078197"/>
    </source>
</evidence>
<evidence type="ECO:0000256" key="2">
    <source>
        <dbReference type="ARBA" id="ARBA00004126"/>
    </source>
</evidence>
<dbReference type="PROSITE" id="PS50199">
    <property type="entry name" value="ZF_RANBP2_2"/>
    <property type="match status" value="2"/>
</dbReference>
<dbReference type="GO" id="GO:0031965">
    <property type="term" value="C:nuclear membrane"/>
    <property type="evidence" value="ECO:0007669"/>
    <property type="project" value="UniProtKB-SubCell"/>
</dbReference>
<evidence type="ECO:0000256" key="7">
    <source>
        <dbReference type="ARBA" id="ARBA00022771"/>
    </source>
</evidence>
<dbReference type="GO" id="GO:0003677">
    <property type="term" value="F:DNA binding"/>
    <property type="evidence" value="ECO:0007669"/>
    <property type="project" value="UniProtKB-KW"/>
</dbReference>
<evidence type="ECO:0000256" key="21">
    <source>
        <dbReference type="SAM" id="MobiDB-lite"/>
    </source>
</evidence>
<dbReference type="OrthoDB" id="2357150at2759"/>
<dbReference type="GO" id="GO:0008270">
    <property type="term" value="F:zinc ion binding"/>
    <property type="evidence" value="ECO:0007669"/>
    <property type="project" value="UniProtKB-KW"/>
</dbReference>
<dbReference type="Proteomes" id="UP000821853">
    <property type="component" value="Chromosome 3"/>
</dbReference>
<feature type="region of interest" description="Disordered" evidence="21">
    <location>
        <begin position="967"/>
        <end position="1024"/>
    </location>
</feature>
<evidence type="ECO:0000259" key="23">
    <source>
        <dbReference type="PROSITE" id="PS50199"/>
    </source>
</evidence>
<keyword evidence="11" id="KW-0811">Translocation</keyword>
<feature type="domain" description="RanBP2-type" evidence="23">
    <location>
        <begin position="1221"/>
        <end position="1250"/>
    </location>
</feature>
<accession>A0A9J6G6G4</accession>
<keyword evidence="6" id="KW-0677">Repeat</keyword>
<evidence type="ECO:0000256" key="17">
    <source>
        <dbReference type="ARBA" id="ARBA00068609"/>
    </source>
</evidence>
<feature type="region of interest" description="Disordered" evidence="21">
    <location>
        <begin position="447"/>
        <end position="483"/>
    </location>
</feature>
<keyword evidence="13" id="KW-0906">Nuclear pore complex</keyword>
<evidence type="ECO:0000256" key="6">
    <source>
        <dbReference type="ARBA" id="ARBA00022737"/>
    </source>
</evidence>
<dbReference type="CDD" id="cd13179">
    <property type="entry name" value="RanBD_RanBP1"/>
    <property type="match status" value="1"/>
</dbReference>
<evidence type="ECO:0000256" key="15">
    <source>
        <dbReference type="ARBA" id="ARBA00023242"/>
    </source>
</evidence>
<keyword evidence="5" id="KW-0479">Metal-binding</keyword>
<dbReference type="InterPro" id="IPR000156">
    <property type="entry name" value="Ran_bind_dom"/>
</dbReference>